<dbReference type="GO" id="GO:0006487">
    <property type="term" value="P:protein N-linked glycosylation"/>
    <property type="evidence" value="ECO:0007669"/>
    <property type="project" value="TreeGrafter"/>
</dbReference>
<dbReference type="GO" id="GO:0005794">
    <property type="term" value="C:Golgi apparatus"/>
    <property type="evidence" value="ECO:0007669"/>
    <property type="project" value="TreeGrafter"/>
</dbReference>
<accession>S7XVE7</accession>
<dbReference type="STRING" id="1358809.S7XVE7"/>
<dbReference type="GO" id="GO:0006493">
    <property type="term" value="P:protein O-linked glycosylation"/>
    <property type="evidence" value="ECO:0007669"/>
    <property type="project" value="TreeGrafter"/>
</dbReference>
<dbReference type="Gene3D" id="3.90.550.10">
    <property type="entry name" value="Spore Coat Polysaccharide Biosynthesis Protein SpsA, Chain A"/>
    <property type="match status" value="1"/>
</dbReference>
<dbReference type="HOGENOM" id="CLU_024327_4_0_1"/>
<feature type="chain" id="PRO_5004547606" evidence="4">
    <location>
        <begin position="17"/>
        <end position="324"/>
    </location>
</feature>
<evidence type="ECO:0000256" key="3">
    <source>
        <dbReference type="PIRSR" id="PIRSR018153-1"/>
    </source>
</evidence>
<dbReference type="FunFam" id="3.90.550.10:FF:000051">
    <property type="entry name" value="Alpha-1,2-mannosyltransferase (Ktr4)"/>
    <property type="match status" value="1"/>
</dbReference>
<dbReference type="SUPFAM" id="SSF53448">
    <property type="entry name" value="Nucleotide-diphospho-sugar transferases"/>
    <property type="match status" value="1"/>
</dbReference>
<keyword evidence="4" id="KW-0732">Signal</keyword>
<dbReference type="AlphaFoldDB" id="S7XVE7"/>
<dbReference type="OMA" id="RKMCRFF"/>
<dbReference type="InParanoid" id="S7XVE7"/>
<dbReference type="GO" id="GO:0000032">
    <property type="term" value="P:cell wall mannoprotein biosynthetic process"/>
    <property type="evidence" value="ECO:0007669"/>
    <property type="project" value="TreeGrafter"/>
</dbReference>
<dbReference type="InterPro" id="IPR029044">
    <property type="entry name" value="Nucleotide-diphossugar_trans"/>
</dbReference>
<reference evidence="6" key="1">
    <citation type="journal article" date="2013" name="PLoS Genet.">
        <title>The genome of Spraguea lophii and the basis of host-microsporidian interactions.</title>
        <authorList>
            <person name="Campbell S.E."/>
            <person name="Williams T.A."/>
            <person name="Yousuf A."/>
            <person name="Soanes D.M."/>
            <person name="Paszkiewicz K.H."/>
            <person name="Williams B.A.P."/>
        </authorList>
    </citation>
    <scope>NUCLEOTIDE SEQUENCE [LARGE SCALE GENOMIC DNA]</scope>
    <source>
        <strain evidence="6">42_110</strain>
    </source>
</reference>
<dbReference type="VEuPathDB" id="MicrosporidiaDB:SLOPH_402"/>
<evidence type="ECO:0000256" key="4">
    <source>
        <dbReference type="SAM" id="SignalP"/>
    </source>
</evidence>
<dbReference type="PANTHER" id="PTHR31121">
    <property type="entry name" value="ALPHA-1,2 MANNOSYLTRANSFERASE KTR1"/>
    <property type="match status" value="1"/>
</dbReference>
<keyword evidence="2 5" id="KW-0808">Transferase</keyword>
<comment type="similarity">
    <text evidence="1">Belongs to the glycosyltransferase 15 family.</text>
</comment>
<gene>
    <name evidence="5" type="ORF">SLOPH_402</name>
</gene>
<organism evidence="5 6">
    <name type="scientific">Spraguea lophii (strain 42_110)</name>
    <name type="common">Microsporidian parasite</name>
    <dbReference type="NCBI Taxonomy" id="1358809"/>
    <lineage>
        <taxon>Eukaryota</taxon>
        <taxon>Fungi</taxon>
        <taxon>Fungi incertae sedis</taxon>
        <taxon>Microsporidia</taxon>
        <taxon>Spragueidae</taxon>
        <taxon>Spraguea</taxon>
    </lineage>
</organism>
<dbReference type="PIRSF" id="PIRSF018153">
    <property type="entry name" value="Glyco_trans_15"/>
    <property type="match status" value="1"/>
</dbReference>
<dbReference type="Pfam" id="PF01793">
    <property type="entry name" value="Glyco_transf_15"/>
    <property type="match status" value="1"/>
</dbReference>
<evidence type="ECO:0000256" key="2">
    <source>
        <dbReference type="ARBA" id="ARBA00022679"/>
    </source>
</evidence>
<keyword evidence="6" id="KW-1185">Reference proteome</keyword>
<dbReference type="PANTHER" id="PTHR31121:SF6">
    <property type="entry name" value="ALPHA-1,2 MANNOSYLTRANSFERASE KTR1"/>
    <property type="match status" value="1"/>
</dbReference>
<name>S7XVE7_SPRLO</name>
<evidence type="ECO:0000313" key="5">
    <source>
        <dbReference type="EMBL" id="EPR79858.1"/>
    </source>
</evidence>
<dbReference type="EMBL" id="ATCN01000088">
    <property type="protein sequence ID" value="EPR79858.1"/>
    <property type="molecule type" value="Genomic_DNA"/>
</dbReference>
<comment type="caution">
    <text evidence="5">The sequence shown here is derived from an EMBL/GenBank/DDBJ whole genome shotgun (WGS) entry which is preliminary data.</text>
</comment>
<feature type="signal peptide" evidence="4">
    <location>
        <begin position="1"/>
        <end position="16"/>
    </location>
</feature>
<dbReference type="InterPro" id="IPR002685">
    <property type="entry name" value="Glyco_trans_15"/>
</dbReference>
<dbReference type="GO" id="GO:0016020">
    <property type="term" value="C:membrane"/>
    <property type="evidence" value="ECO:0007669"/>
    <property type="project" value="InterPro"/>
</dbReference>
<proteinExistence type="inferred from homology"/>
<dbReference type="FunCoup" id="S7XVE7">
    <property type="interactions" value="36"/>
</dbReference>
<feature type="active site" description="Nucleophile" evidence="3">
    <location>
        <position position="220"/>
    </location>
</feature>
<dbReference type="OrthoDB" id="439943at2759"/>
<keyword evidence="5" id="KW-0328">Glycosyltransferase</keyword>
<sequence>MIIFLFLINLFCKENAVIMVLCRNEDLDSLLGTLREYEKVFNRKYEYPYVFLNNKDFTEEFKRRVSKEIKFGEFGTLEKYEWDIPDWIDINKARNNWKILENKGIIYGGSGSYRQMCRFFSGFFYRNKLMRKYDYYWRIEPGVRFLCDIEFDPFEYLKENNKDYGFVISVLEYMETIPSLWQETLKFISENIDDIPKNNLNFIMDANNNYNGCHFWTNFEIANLNFFRGHLYQKYFDYLDKTGKFFYERWGDAPVHSIAICLFSGRNKVHFFENIGYEHKPFNHCPSSPEMRSKCRCEPKNSIDFTPYSCLRQFLEEQTRNAGL</sequence>
<protein>
    <submittedName>
        <fullName evidence="5">Glycolipid 2-alpha-mannosyltransferase</fullName>
    </submittedName>
</protein>
<dbReference type="GO" id="GO:0000026">
    <property type="term" value="F:alpha-1,2-mannosyltransferase activity"/>
    <property type="evidence" value="ECO:0007669"/>
    <property type="project" value="TreeGrafter"/>
</dbReference>
<evidence type="ECO:0000313" key="6">
    <source>
        <dbReference type="Proteomes" id="UP000014978"/>
    </source>
</evidence>
<evidence type="ECO:0000256" key="1">
    <source>
        <dbReference type="ARBA" id="ARBA00007677"/>
    </source>
</evidence>
<dbReference type="Proteomes" id="UP000014978">
    <property type="component" value="Unassembled WGS sequence"/>
</dbReference>